<keyword evidence="4 5" id="KW-0472">Membrane</keyword>
<dbReference type="SUPFAM" id="SSF103481">
    <property type="entry name" value="Multidrug resistance efflux transporter EmrE"/>
    <property type="match status" value="2"/>
</dbReference>
<dbReference type="GO" id="GO:0016020">
    <property type="term" value="C:membrane"/>
    <property type="evidence" value="ECO:0007669"/>
    <property type="project" value="UniProtKB-SubCell"/>
</dbReference>
<feature type="transmembrane region" description="Helical" evidence="5">
    <location>
        <begin position="179"/>
        <end position="199"/>
    </location>
</feature>
<dbReference type="InterPro" id="IPR050638">
    <property type="entry name" value="AA-Vitamin_Transporters"/>
</dbReference>
<protein>
    <submittedName>
        <fullName evidence="7">DMT family transporter</fullName>
    </submittedName>
</protein>
<dbReference type="Pfam" id="PF00892">
    <property type="entry name" value="EamA"/>
    <property type="match status" value="2"/>
</dbReference>
<sequence length="287" mass="31011">MERERLAAVGATLLAAALWGTSFPLIKVGLLTINPYSFLSWRFIIAAVILLAIQYRYNRRFTGLINRETAVFGLILSLSFLFQYIGQVTTTAGEAAVLINTGPIIVPVLAYLIIDERLSRKRWPAVAVGVIGILFTSGVIEQNGLSSSISGASELMIGALFTSLYIVVTKKASSTSEPVELFAGSFICAALFVTAFTIISGNMSLSPLTGVLPLLSVLYLSLFCTIFPFFLWFRGLKGLTATASTVITLFEPVVSILISVLLLDEIFTLFALAGTALIFTAIVWMSL</sequence>
<gene>
    <name evidence="7" type="ORF">J9259_05785</name>
</gene>
<keyword evidence="2 5" id="KW-0812">Transmembrane</keyword>
<feature type="transmembrane region" description="Helical" evidence="5">
    <location>
        <begin position="38"/>
        <end position="57"/>
    </location>
</feature>
<organism evidence="7 8">
    <name type="scientific">Candidatus Sysuiplasma superficiale</name>
    <dbReference type="NCBI Taxonomy" id="2823368"/>
    <lineage>
        <taxon>Archaea</taxon>
        <taxon>Methanobacteriati</taxon>
        <taxon>Thermoplasmatota</taxon>
        <taxon>Thermoplasmata</taxon>
        <taxon>Candidatus Sysuiplasmatales</taxon>
        <taxon>Candidatus Sysuiplasmataceae</taxon>
        <taxon>Candidatus Sysuiplasma</taxon>
    </lineage>
</organism>
<comment type="caution">
    <text evidence="7">The sequence shown here is derived from an EMBL/GenBank/DDBJ whole genome shotgun (WGS) entry which is preliminary data.</text>
</comment>
<feature type="transmembrane region" description="Helical" evidence="5">
    <location>
        <begin position="69"/>
        <end position="86"/>
    </location>
</feature>
<evidence type="ECO:0000256" key="5">
    <source>
        <dbReference type="SAM" id="Phobius"/>
    </source>
</evidence>
<dbReference type="Proteomes" id="UP000716004">
    <property type="component" value="Unassembled WGS sequence"/>
</dbReference>
<comment type="subcellular location">
    <subcellularLocation>
        <location evidence="1">Membrane</location>
        <topology evidence="1">Multi-pass membrane protein</topology>
    </subcellularLocation>
</comment>
<dbReference type="EMBL" id="JAGVSJ010000012">
    <property type="protein sequence ID" value="MBX8632011.1"/>
    <property type="molecule type" value="Genomic_DNA"/>
</dbReference>
<name>A0A8J8CCF6_9ARCH</name>
<feature type="transmembrane region" description="Helical" evidence="5">
    <location>
        <begin position="266"/>
        <end position="285"/>
    </location>
</feature>
<dbReference type="PANTHER" id="PTHR32322:SF2">
    <property type="entry name" value="EAMA DOMAIN-CONTAINING PROTEIN"/>
    <property type="match status" value="1"/>
</dbReference>
<feature type="domain" description="EamA" evidence="6">
    <location>
        <begin position="155"/>
        <end position="286"/>
    </location>
</feature>
<feature type="transmembrane region" description="Helical" evidence="5">
    <location>
        <begin position="211"/>
        <end position="232"/>
    </location>
</feature>
<evidence type="ECO:0000256" key="1">
    <source>
        <dbReference type="ARBA" id="ARBA00004141"/>
    </source>
</evidence>
<dbReference type="AlphaFoldDB" id="A0A8J8CCF6"/>
<keyword evidence="3 5" id="KW-1133">Transmembrane helix</keyword>
<feature type="transmembrane region" description="Helical" evidence="5">
    <location>
        <begin position="92"/>
        <end position="114"/>
    </location>
</feature>
<evidence type="ECO:0000313" key="8">
    <source>
        <dbReference type="Proteomes" id="UP000716004"/>
    </source>
</evidence>
<feature type="transmembrane region" description="Helical" evidence="5">
    <location>
        <begin position="123"/>
        <end position="140"/>
    </location>
</feature>
<evidence type="ECO:0000313" key="7">
    <source>
        <dbReference type="EMBL" id="MBX8632011.1"/>
    </source>
</evidence>
<evidence type="ECO:0000256" key="3">
    <source>
        <dbReference type="ARBA" id="ARBA00022989"/>
    </source>
</evidence>
<accession>A0A8J8CCF6</accession>
<evidence type="ECO:0000259" key="6">
    <source>
        <dbReference type="Pfam" id="PF00892"/>
    </source>
</evidence>
<feature type="domain" description="EamA" evidence="6">
    <location>
        <begin position="10"/>
        <end position="137"/>
    </location>
</feature>
<evidence type="ECO:0000256" key="2">
    <source>
        <dbReference type="ARBA" id="ARBA00022692"/>
    </source>
</evidence>
<proteinExistence type="predicted"/>
<dbReference type="PANTHER" id="PTHR32322">
    <property type="entry name" value="INNER MEMBRANE TRANSPORTER"/>
    <property type="match status" value="1"/>
</dbReference>
<feature type="transmembrane region" description="Helical" evidence="5">
    <location>
        <begin position="146"/>
        <end position="167"/>
    </location>
</feature>
<dbReference type="InterPro" id="IPR037185">
    <property type="entry name" value="EmrE-like"/>
</dbReference>
<reference evidence="7" key="1">
    <citation type="submission" date="2021-04" db="EMBL/GenBank/DDBJ databases">
        <title>Genomic insights into ecological role and evolution of a novel Thermoplasmata order Candidatus Sysuiplasmatales.</title>
        <authorList>
            <person name="Yuan Y."/>
        </authorList>
    </citation>
    <scope>NUCLEOTIDE SEQUENCE</scope>
    <source>
        <strain evidence="7">YP2-bin.285</strain>
    </source>
</reference>
<feature type="transmembrane region" description="Helical" evidence="5">
    <location>
        <begin position="239"/>
        <end position="260"/>
    </location>
</feature>
<evidence type="ECO:0000256" key="4">
    <source>
        <dbReference type="ARBA" id="ARBA00023136"/>
    </source>
</evidence>
<dbReference type="InterPro" id="IPR000620">
    <property type="entry name" value="EamA_dom"/>
</dbReference>